<dbReference type="InterPro" id="IPR036223">
    <property type="entry name" value="CAP_C_sf"/>
</dbReference>
<accession>A0A183DVK2</accession>
<dbReference type="InterPro" id="IPR013912">
    <property type="entry name" value="Adenylate_cyclase-assoc_CAP_C"/>
</dbReference>
<proteinExistence type="inferred from homology"/>
<dbReference type="OrthoDB" id="1601at2759"/>
<evidence type="ECO:0000259" key="4">
    <source>
        <dbReference type="PROSITE" id="PS51329"/>
    </source>
</evidence>
<dbReference type="InterPro" id="IPR003124">
    <property type="entry name" value="WH2_dom"/>
</dbReference>
<name>A0A183DVK2_9BILA</name>
<dbReference type="Gene3D" id="2.160.20.70">
    <property type="match status" value="1"/>
</dbReference>
<dbReference type="WBParaSite" id="GPUH_0001275701-mRNA-1">
    <property type="protein sequence ID" value="GPUH_0001275701-mRNA-1"/>
    <property type="gene ID" value="GPUH_0001275701"/>
</dbReference>
<feature type="domain" description="WH2" evidence="3">
    <location>
        <begin position="39"/>
        <end position="60"/>
    </location>
</feature>
<dbReference type="PROSITE" id="PS51082">
    <property type="entry name" value="WH2"/>
    <property type="match status" value="1"/>
</dbReference>
<dbReference type="InterPro" id="IPR006599">
    <property type="entry name" value="CARP_motif"/>
</dbReference>
<gene>
    <name evidence="5" type="ORF">GPUH_LOCUS12741</name>
</gene>
<dbReference type="PROSITE" id="PS51329">
    <property type="entry name" value="C_CAP_COFACTOR_C"/>
    <property type="match status" value="1"/>
</dbReference>
<dbReference type="Proteomes" id="UP000271098">
    <property type="component" value="Unassembled WGS sequence"/>
</dbReference>
<dbReference type="Pfam" id="PF08603">
    <property type="entry name" value="CAP_C"/>
    <property type="match status" value="1"/>
</dbReference>
<reference evidence="7" key="1">
    <citation type="submission" date="2016-06" db="UniProtKB">
        <authorList>
            <consortium name="WormBaseParasite"/>
        </authorList>
    </citation>
    <scope>IDENTIFICATION</scope>
</reference>
<feature type="domain" description="C-CAP/cofactor C-like" evidence="4">
    <location>
        <begin position="101"/>
        <end position="238"/>
    </location>
</feature>
<feature type="region of interest" description="Disordered" evidence="2">
    <location>
        <begin position="1"/>
        <end position="25"/>
    </location>
</feature>
<evidence type="ECO:0000313" key="5">
    <source>
        <dbReference type="EMBL" id="VDN20965.1"/>
    </source>
</evidence>
<dbReference type="InterPro" id="IPR017901">
    <property type="entry name" value="C-CAP_CF_C-like"/>
</dbReference>
<dbReference type="GO" id="GO:0008179">
    <property type="term" value="F:adenylate cyclase binding"/>
    <property type="evidence" value="ECO:0007669"/>
    <property type="project" value="TreeGrafter"/>
</dbReference>
<dbReference type="EMBL" id="UYRT01079568">
    <property type="protein sequence ID" value="VDN20965.1"/>
    <property type="molecule type" value="Genomic_DNA"/>
</dbReference>
<dbReference type="SUPFAM" id="SSF69340">
    <property type="entry name" value="C-terminal domain of adenylylcyclase associated protein"/>
    <property type="match status" value="1"/>
</dbReference>
<dbReference type="GO" id="GO:0005737">
    <property type="term" value="C:cytoplasm"/>
    <property type="evidence" value="ECO:0007669"/>
    <property type="project" value="TreeGrafter"/>
</dbReference>
<dbReference type="GO" id="GO:0019933">
    <property type="term" value="P:cAMP-mediated signaling"/>
    <property type="evidence" value="ECO:0007669"/>
    <property type="project" value="TreeGrafter"/>
</dbReference>
<dbReference type="InterPro" id="IPR001837">
    <property type="entry name" value="Adenylate_cyclase-assoc_CAP"/>
</dbReference>
<evidence type="ECO:0000313" key="7">
    <source>
        <dbReference type="WBParaSite" id="GPUH_0001275701-mRNA-1"/>
    </source>
</evidence>
<feature type="compositionally biased region" description="Pro residues" evidence="2">
    <location>
        <begin position="9"/>
        <end position="21"/>
    </location>
</feature>
<sequence>MTGAAAASGPPPPPPPPPVLPPDLLASAGANVADKADADRAALFAEINAGEEITKRLKKVTPDMQTHKNPALRAQHESVPVATQRTATASPSLVVKQEDKPPKTWLENGKQWNVEYHKNDKNVTVEIGDMKQTVYVFKCENSIIQVKGKVNSITLDSCKKTSIVFDSLLSQIEVINCQSVQIQTLGAMPTLSIQKTDGCQVYLSKDAINAEIITSKSSEMNILVPSGEEGDFVSSFCPSL</sequence>
<organism evidence="7">
    <name type="scientific">Gongylonema pulchrum</name>
    <dbReference type="NCBI Taxonomy" id="637853"/>
    <lineage>
        <taxon>Eukaryota</taxon>
        <taxon>Metazoa</taxon>
        <taxon>Ecdysozoa</taxon>
        <taxon>Nematoda</taxon>
        <taxon>Chromadorea</taxon>
        <taxon>Rhabditida</taxon>
        <taxon>Spirurina</taxon>
        <taxon>Spiruromorpha</taxon>
        <taxon>Spiruroidea</taxon>
        <taxon>Gongylonematidae</taxon>
        <taxon>Gongylonema</taxon>
    </lineage>
</organism>
<dbReference type="GO" id="GO:0003779">
    <property type="term" value="F:actin binding"/>
    <property type="evidence" value="ECO:0007669"/>
    <property type="project" value="InterPro"/>
</dbReference>
<dbReference type="AlphaFoldDB" id="A0A183DVK2"/>
<reference evidence="5 6" key="2">
    <citation type="submission" date="2018-11" db="EMBL/GenBank/DDBJ databases">
        <authorList>
            <consortium name="Pathogen Informatics"/>
        </authorList>
    </citation>
    <scope>NUCLEOTIDE SEQUENCE [LARGE SCALE GENOMIC DNA]</scope>
</reference>
<keyword evidence="6" id="KW-1185">Reference proteome</keyword>
<evidence type="ECO:0000256" key="1">
    <source>
        <dbReference type="ARBA" id="ARBA00007659"/>
    </source>
</evidence>
<dbReference type="InterPro" id="IPR016098">
    <property type="entry name" value="CAP/MinC_C"/>
</dbReference>
<evidence type="ECO:0000256" key="2">
    <source>
        <dbReference type="SAM" id="MobiDB-lite"/>
    </source>
</evidence>
<dbReference type="GO" id="GO:0007015">
    <property type="term" value="P:actin filament organization"/>
    <property type="evidence" value="ECO:0007669"/>
    <property type="project" value="TreeGrafter"/>
</dbReference>
<protein>
    <submittedName>
        <fullName evidence="7">Adenylyl cyclase-associated protein</fullName>
    </submittedName>
</protein>
<evidence type="ECO:0000259" key="3">
    <source>
        <dbReference type="PROSITE" id="PS51082"/>
    </source>
</evidence>
<comment type="similarity">
    <text evidence="1">Belongs to the CAP family.</text>
</comment>
<evidence type="ECO:0000313" key="6">
    <source>
        <dbReference type="Proteomes" id="UP000271098"/>
    </source>
</evidence>
<dbReference type="PANTHER" id="PTHR10652:SF0">
    <property type="entry name" value="ADENYLYL CYCLASE-ASSOCIATED PROTEIN"/>
    <property type="match status" value="1"/>
</dbReference>
<dbReference type="SMART" id="SM00673">
    <property type="entry name" value="CARP"/>
    <property type="match status" value="2"/>
</dbReference>
<dbReference type="PANTHER" id="PTHR10652">
    <property type="entry name" value="ADENYLYL CYCLASE-ASSOCIATED PROTEIN"/>
    <property type="match status" value="1"/>
</dbReference>
<dbReference type="GO" id="GO:0000902">
    <property type="term" value="P:cell morphogenesis"/>
    <property type="evidence" value="ECO:0007669"/>
    <property type="project" value="TreeGrafter"/>
</dbReference>